<keyword evidence="5" id="KW-0645">Protease</keyword>
<evidence type="ECO:0000256" key="2">
    <source>
        <dbReference type="ARBA" id="ARBA00004613"/>
    </source>
</evidence>
<accession>A0AAP3V2N3</accession>
<comment type="similarity">
    <text evidence="3">Belongs to the peptidase M10B family.</text>
</comment>
<dbReference type="GO" id="GO:0005509">
    <property type="term" value="F:calcium ion binding"/>
    <property type="evidence" value="ECO:0007669"/>
    <property type="project" value="InterPro"/>
</dbReference>
<keyword evidence="7" id="KW-0677">Repeat</keyword>
<dbReference type="PRINTS" id="PR00138">
    <property type="entry name" value="MATRIXIN"/>
</dbReference>
<comment type="subcellular location">
    <subcellularLocation>
        <location evidence="2">Secreted</location>
    </subcellularLocation>
</comment>
<dbReference type="CDD" id="cd04277">
    <property type="entry name" value="ZnMc_serralysin_like"/>
    <property type="match status" value="1"/>
</dbReference>
<evidence type="ECO:0000259" key="10">
    <source>
        <dbReference type="SMART" id="SM00235"/>
    </source>
</evidence>
<dbReference type="InterPro" id="IPR013858">
    <property type="entry name" value="Peptidase_M10B_C"/>
</dbReference>
<proteinExistence type="inferred from homology"/>
<dbReference type="PROSITE" id="PS00330">
    <property type="entry name" value="HEMOLYSIN_CALCIUM"/>
    <property type="match status" value="1"/>
</dbReference>
<comment type="cofactor">
    <cofactor evidence="1">
        <name>Ca(2+)</name>
        <dbReference type="ChEBI" id="CHEBI:29108"/>
    </cofactor>
</comment>
<dbReference type="GO" id="GO:0004222">
    <property type="term" value="F:metalloendopeptidase activity"/>
    <property type="evidence" value="ECO:0007669"/>
    <property type="project" value="InterPro"/>
</dbReference>
<evidence type="ECO:0000313" key="12">
    <source>
        <dbReference type="Proteomes" id="UP001301140"/>
    </source>
</evidence>
<evidence type="ECO:0000256" key="9">
    <source>
        <dbReference type="ARBA" id="ARBA00022833"/>
    </source>
</evidence>
<dbReference type="InterPro" id="IPR021190">
    <property type="entry name" value="Pept_M10A"/>
</dbReference>
<reference evidence="11 12" key="1">
    <citation type="submission" date="2023-03" db="EMBL/GenBank/DDBJ databases">
        <title>YIM 152171 draft genome.</title>
        <authorList>
            <person name="Yang Z."/>
        </authorList>
    </citation>
    <scope>NUCLEOTIDE SEQUENCE [LARGE SCALE GENOMIC DNA]</scope>
    <source>
        <strain evidence="11 12">YIM 152171</strain>
    </source>
</reference>
<keyword evidence="4" id="KW-0964">Secreted</keyword>
<keyword evidence="9" id="KW-0862">Zinc</keyword>
<dbReference type="InterPro" id="IPR001343">
    <property type="entry name" value="Hemolysn_Ca-bd"/>
</dbReference>
<dbReference type="Pfam" id="PF08548">
    <property type="entry name" value="Peptidase_M10_C"/>
    <property type="match status" value="1"/>
</dbReference>
<dbReference type="SUPFAM" id="SSF55486">
    <property type="entry name" value="Metalloproteases ('zincins'), catalytic domain"/>
    <property type="match status" value="1"/>
</dbReference>
<dbReference type="GO" id="GO:0006508">
    <property type="term" value="P:proteolysis"/>
    <property type="evidence" value="ECO:0007669"/>
    <property type="project" value="UniProtKB-KW"/>
</dbReference>
<evidence type="ECO:0000256" key="7">
    <source>
        <dbReference type="ARBA" id="ARBA00022737"/>
    </source>
</evidence>
<dbReference type="InterPro" id="IPR018511">
    <property type="entry name" value="Hemolysin-typ_Ca-bd_CS"/>
</dbReference>
<keyword evidence="12" id="KW-1185">Reference proteome</keyword>
<organism evidence="11 12">
    <name type="scientific">Marinimicrococcus flavescens</name>
    <dbReference type="NCBI Taxonomy" id="3031815"/>
    <lineage>
        <taxon>Bacteria</taxon>
        <taxon>Pseudomonadati</taxon>
        <taxon>Pseudomonadota</taxon>
        <taxon>Alphaproteobacteria</taxon>
        <taxon>Geminicoccales</taxon>
        <taxon>Geminicoccaceae</taxon>
        <taxon>Marinimicrococcus</taxon>
    </lineage>
</organism>
<evidence type="ECO:0000313" key="11">
    <source>
        <dbReference type="EMBL" id="MDF1585767.1"/>
    </source>
</evidence>
<comment type="caution">
    <text evidence="11">The sequence shown here is derived from an EMBL/GenBank/DDBJ whole genome shotgun (WGS) entry which is preliminary data.</text>
</comment>
<dbReference type="EMBL" id="JARGEQ010000040">
    <property type="protein sequence ID" value="MDF1585767.1"/>
    <property type="molecule type" value="Genomic_DNA"/>
</dbReference>
<dbReference type="GO" id="GO:0005615">
    <property type="term" value="C:extracellular space"/>
    <property type="evidence" value="ECO:0007669"/>
    <property type="project" value="InterPro"/>
</dbReference>
<dbReference type="Gene3D" id="3.40.390.10">
    <property type="entry name" value="Collagenase (Catalytic Domain)"/>
    <property type="match status" value="1"/>
</dbReference>
<dbReference type="InterPro" id="IPR011049">
    <property type="entry name" value="Serralysin-like_metalloprot_C"/>
</dbReference>
<evidence type="ECO:0000256" key="4">
    <source>
        <dbReference type="ARBA" id="ARBA00022525"/>
    </source>
</evidence>
<gene>
    <name evidence="11" type="ORF">PZ740_05125</name>
</gene>
<keyword evidence="6" id="KW-0479">Metal-binding</keyword>
<evidence type="ECO:0000256" key="6">
    <source>
        <dbReference type="ARBA" id="ARBA00022723"/>
    </source>
</evidence>
<dbReference type="InterPro" id="IPR024079">
    <property type="entry name" value="MetalloPept_cat_dom_sf"/>
</dbReference>
<dbReference type="RefSeq" id="WP_327788183.1">
    <property type="nucleotide sequence ID" value="NZ_JARGEQ010000040.1"/>
</dbReference>
<evidence type="ECO:0000256" key="5">
    <source>
        <dbReference type="ARBA" id="ARBA00022670"/>
    </source>
</evidence>
<evidence type="ECO:0000256" key="8">
    <source>
        <dbReference type="ARBA" id="ARBA00022801"/>
    </source>
</evidence>
<evidence type="ECO:0000256" key="1">
    <source>
        <dbReference type="ARBA" id="ARBA00001913"/>
    </source>
</evidence>
<dbReference type="InterPro" id="IPR001818">
    <property type="entry name" value="Pept_M10_metallopeptidase"/>
</dbReference>
<feature type="domain" description="Peptidase metallopeptidase" evidence="10">
    <location>
        <begin position="29"/>
        <end position="204"/>
    </location>
</feature>
<dbReference type="Pfam" id="PF00353">
    <property type="entry name" value="HemolysinCabind"/>
    <property type="match status" value="1"/>
</dbReference>
<dbReference type="GO" id="GO:0031012">
    <property type="term" value="C:extracellular matrix"/>
    <property type="evidence" value="ECO:0007669"/>
    <property type="project" value="InterPro"/>
</dbReference>
<dbReference type="SMART" id="SM00235">
    <property type="entry name" value="ZnMc"/>
    <property type="match status" value="1"/>
</dbReference>
<protein>
    <submittedName>
        <fullName evidence="11">M10 family metallopeptidase</fullName>
    </submittedName>
</protein>
<dbReference type="SUPFAM" id="SSF51120">
    <property type="entry name" value="beta-Roll"/>
    <property type="match status" value="1"/>
</dbReference>
<dbReference type="Gene3D" id="2.150.10.10">
    <property type="entry name" value="Serralysin-like metalloprotease, C-terminal"/>
    <property type="match status" value="1"/>
</dbReference>
<dbReference type="AlphaFoldDB" id="A0AAP3V2N3"/>
<dbReference type="Proteomes" id="UP001301140">
    <property type="component" value="Unassembled WGS sequence"/>
</dbReference>
<dbReference type="PRINTS" id="PR00313">
    <property type="entry name" value="CABNDNGRPT"/>
</dbReference>
<sequence length="440" mass="45392">MTARSATAFAGPASARAANSSAGADSLIYGTSWGGGGGTVEITYSFPDFGSSWPRPYGDFDEPRAGFQPLSASQEAAVREALELWAGVADIRFVEVVESGSDVGDLRFARTSASPSAHAYLPQSGPPSGDVWLGPSFLPGMDYAPGSYGFFVMVHEIGHALGLKHPHEPGGIGGVLEAGADWIGSTVMSYRSLAGDRLGKLYSNDLFPKTPMALDIAAIQELYGANGTTGAGNTVYAWASGERVFETIYDTGGIDTIDWSNQSSSALIDLRPGAWSELGAPVRARGGKSPDTLALADGTLIENALGGSGNDKIWGNDLDNLLDGGSGKDRLWGLGGDDILVAGPGKDRLDGGDGLDVAVFAGDSADFKISVKKNGKITVIDKETGDGDLGKNKLFAIEILEFDDVLLEAGPGKTLVPLGSGQAVAAAGLDSLVNDGQTVV</sequence>
<name>A0AAP3V2N3_9PROT</name>
<evidence type="ECO:0000256" key="3">
    <source>
        <dbReference type="ARBA" id="ARBA00009490"/>
    </source>
</evidence>
<keyword evidence="8" id="KW-0378">Hydrolase</keyword>
<dbReference type="InterPro" id="IPR006026">
    <property type="entry name" value="Peptidase_Metallo"/>
</dbReference>
<dbReference type="GO" id="GO:0008270">
    <property type="term" value="F:zinc ion binding"/>
    <property type="evidence" value="ECO:0007669"/>
    <property type="project" value="InterPro"/>
</dbReference>
<dbReference type="Pfam" id="PF00413">
    <property type="entry name" value="Peptidase_M10"/>
    <property type="match status" value="1"/>
</dbReference>
<dbReference type="InterPro" id="IPR034033">
    <property type="entry name" value="Serralysin-like"/>
</dbReference>